<evidence type="ECO:0000313" key="1">
    <source>
        <dbReference type="EMBL" id="KAI3777843.1"/>
    </source>
</evidence>
<accession>A0ACB9G457</accession>
<dbReference type="EMBL" id="CM042032">
    <property type="protein sequence ID" value="KAI3777843.1"/>
    <property type="molecule type" value="Genomic_DNA"/>
</dbReference>
<reference evidence="1 2" key="2">
    <citation type="journal article" date="2022" name="Mol. Ecol. Resour.">
        <title>The genomes of chicory, endive, great burdock and yacon provide insights into Asteraceae paleo-polyploidization history and plant inulin production.</title>
        <authorList>
            <person name="Fan W."/>
            <person name="Wang S."/>
            <person name="Wang H."/>
            <person name="Wang A."/>
            <person name="Jiang F."/>
            <person name="Liu H."/>
            <person name="Zhao H."/>
            <person name="Xu D."/>
            <person name="Zhang Y."/>
        </authorList>
    </citation>
    <scope>NUCLEOTIDE SEQUENCE [LARGE SCALE GENOMIC DNA]</scope>
    <source>
        <strain evidence="2">cv. Yunnan</strain>
        <tissue evidence="1">Leaves</tissue>
    </source>
</reference>
<gene>
    <name evidence="1" type="ORF">L1987_47646</name>
</gene>
<name>A0ACB9G457_9ASTR</name>
<comment type="caution">
    <text evidence="1">The sequence shown here is derived from an EMBL/GenBank/DDBJ whole genome shotgun (WGS) entry which is preliminary data.</text>
</comment>
<proteinExistence type="predicted"/>
<evidence type="ECO:0000313" key="2">
    <source>
        <dbReference type="Proteomes" id="UP001056120"/>
    </source>
</evidence>
<reference evidence="2" key="1">
    <citation type="journal article" date="2022" name="Mol. Ecol. Resour.">
        <title>The genomes of chicory, endive, great burdock and yacon provide insights into Asteraceae palaeo-polyploidization history and plant inulin production.</title>
        <authorList>
            <person name="Fan W."/>
            <person name="Wang S."/>
            <person name="Wang H."/>
            <person name="Wang A."/>
            <person name="Jiang F."/>
            <person name="Liu H."/>
            <person name="Zhao H."/>
            <person name="Xu D."/>
            <person name="Zhang Y."/>
        </authorList>
    </citation>
    <scope>NUCLEOTIDE SEQUENCE [LARGE SCALE GENOMIC DNA]</scope>
    <source>
        <strain evidence="2">cv. Yunnan</strain>
    </source>
</reference>
<organism evidence="1 2">
    <name type="scientific">Smallanthus sonchifolius</name>
    <dbReference type="NCBI Taxonomy" id="185202"/>
    <lineage>
        <taxon>Eukaryota</taxon>
        <taxon>Viridiplantae</taxon>
        <taxon>Streptophyta</taxon>
        <taxon>Embryophyta</taxon>
        <taxon>Tracheophyta</taxon>
        <taxon>Spermatophyta</taxon>
        <taxon>Magnoliopsida</taxon>
        <taxon>eudicotyledons</taxon>
        <taxon>Gunneridae</taxon>
        <taxon>Pentapetalae</taxon>
        <taxon>asterids</taxon>
        <taxon>campanulids</taxon>
        <taxon>Asterales</taxon>
        <taxon>Asteraceae</taxon>
        <taxon>Asteroideae</taxon>
        <taxon>Heliantheae alliance</taxon>
        <taxon>Millerieae</taxon>
        <taxon>Smallanthus</taxon>
    </lineage>
</organism>
<keyword evidence="2" id="KW-1185">Reference proteome</keyword>
<sequence>MEKICVAVRVRPPVISSEDFTSSNFNGSHWKVEDNRISLHRSLAGTPLPPALSYTFDHVFDNDCSNARVYDLLTKDIIHAVIQGFNEACNVQSTDREFLIRVSYMEIYNEEINDLFAIENQKLQIHESLERGIFVAGLREEIVNSAEQVLKLIEMGEVNRHFGETNMNARSSRSHTIFRMVIESKGKDSGSNDYSTLDDAIRVSVLNLVDLAGSERIAKTGAGGVRLKEGKYINKSLMILGNVINKLSDGAKQRGHIPYRDSKLTRILQPALGGNAKTSIICTVAPEEILTDAALLKRQKLEIEELRMKLEGSHAGVLEQEILKLRNDMLKYELEREKLAMELEEERKSHRERISAQGSNSLTQYHKEETSDTTSTRQVDAFSTPTFKPAPQSFVAKRSYHSTTPEYSPLPYEFGDVADEDTWFKMNNGFIADLDSIRMTPAKQVSSIPSIDEIPDCQIGNYKEEVQNLQRQLQEAIDEKNEFEKEAEEIPERVRESCKVVNKEIFSTFQSFVDDDKCTTAKLFSRTSEFVTFLMSTFEANVSVAMDGFTRKNEGNENSSSTLSRKNKDEYKDCAQSASWKTELGGEMKLIKELYQSLEQELDINNHLLKASKERVEGLERESQLLLKERDDLLLTVSDSSKRLASLSQQNEKTLQDLACEIQRRKDLKEEIKRFSIAFASRQRSLMSFHCDFKSKLEDLKAQSPHKSCAGLSFL</sequence>
<protein>
    <submittedName>
        <fullName evidence="1">Uncharacterized protein</fullName>
    </submittedName>
</protein>
<dbReference type="Proteomes" id="UP001056120">
    <property type="component" value="Linkage Group LG15"/>
</dbReference>